<feature type="compositionally biased region" description="Low complexity" evidence="1">
    <location>
        <begin position="217"/>
        <end position="226"/>
    </location>
</feature>
<dbReference type="Gene3D" id="1.10.30.10">
    <property type="entry name" value="High mobility group box domain"/>
    <property type="match status" value="1"/>
</dbReference>
<evidence type="ECO:0000256" key="1">
    <source>
        <dbReference type="SAM" id="MobiDB-lite"/>
    </source>
</evidence>
<feature type="compositionally biased region" description="Basic residues" evidence="1">
    <location>
        <begin position="205"/>
        <end position="216"/>
    </location>
</feature>
<dbReference type="VEuPathDB" id="FungiDB:SPRG_08078"/>
<gene>
    <name evidence="2" type="ORF">SPRG_08078</name>
</gene>
<protein>
    <submittedName>
        <fullName evidence="2">Uncharacterized protein</fullName>
    </submittedName>
</protein>
<dbReference type="GeneID" id="24130315"/>
<keyword evidence="3" id="KW-1185">Reference proteome</keyword>
<dbReference type="EMBL" id="KK583221">
    <property type="protein sequence ID" value="KDO26788.1"/>
    <property type="molecule type" value="Genomic_DNA"/>
</dbReference>
<accession>A0A067C8H1</accession>
<name>A0A067C8H1_SAPPC</name>
<sequence>MAAEPEYAELHARFVHLQAETQRLATAYALAAEQLEDLHMDKAILTDKLVRIRVRRRNLVRAADADLGALMTAKTLFVRHTRRAMRRQFPLASRSKISRALDDAWDALPADAQEEWQRDLKTYAEKPVAPPPAPPTKPVVAKAVKKEEKVDGPLVVAKKAPSKSRAKPKPATALNATDEPKPKPAPRKRPPPKKKDPSAAPEPKKPRKSPQVKAPRKPTATATPKKTPTKKLKKADAPPPPNVRPLDMDEASSGASSVAPSDEDDSDDNMMHLPMGAFG</sequence>
<dbReference type="SUPFAM" id="SSF47095">
    <property type="entry name" value="HMG-box"/>
    <property type="match status" value="1"/>
</dbReference>
<dbReference type="AlphaFoldDB" id="A0A067C8H1"/>
<dbReference type="STRING" id="695850.A0A067C8H1"/>
<feature type="region of interest" description="Disordered" evidence="1">
    <location>
        <begin position="125"/>
        <end position="279"/>
    </location>
</feature>
<dbReference type="OMA" id="SYIRICV"/>
<dbReference type="OrthoDB" id="79484at2759"/>
<dbReference type="InterPro" id="IPR036910">
    <property type="entry name" value="HMG_box_dom_sf"/>
</dbReference>
<evidence type="ECO:0000313" key="3">
    <source>
        <dbReference type="Proteomes" id="UP000030745"/>
    </source>
</evidence>
<proteinExistence type="predicted"/>
<organism evidence="2 3">
    <name type="scientific">Saprolegnia parasitica (strain CBS 223.65)</name>
    <dbReference type="NCBI Taxonomy" id="695850"/>
    <lineage>
        <taxon>Eukaryota</taxon>
        <taxon>Sar</taxon>
        <taxon>Stramenopiles</taxon>
        <taxon>Oomycota</taxon>
        <taxon>Saprolegniomycetes</taxon>
        <taxon>Saprolegniales</taxon>
        <taxon>Saprolegniaceae</taxon>
        <taxon>Saprolegnia</taxon>
    </lineage>
</organism>
<dbReference type="RefSeq" id="XP_012202436.1">
    <property type="nucleotide sequence ID" value="XM_012347046.1"/>
</dbReference>
<dbReference type="Proteomes" id="UP000030745">
    <property type="component" value="Unassembled WGS sequence"/>
</dbReference>
<evidence type="ECO:0000313" key="2">
    <source>
        <dbReference type="EMBL" id="KDO26788.1"/>
    </source>
</evidence>
<dbReference type="KEGG" id="spar:SPRG_08078"/>
<reference evidence="2 3" key="1">
    <citation type="journal article" date="2013" name="PLoS Genet.">
        <title>Distinctive expansion of potential virulence genes in the genome of the oomycete fish pathogen Saprolegnia parasitica.</title>
        <authorList>
            <person name="Jiang R.H."/>
            <person name="de Bruijn I."/>
            <person name="Haas B.J."/>
            <person name="Belmonte R."/>
            <person name="Lobach L."/>
            <person name="Christie J."/>
            <person name="van den Ackerveken G."/>
            <person name="Bottin A."/>
            <person name="Bulone V."/>
            <person name="Diaz-Moreno S.M."/>
            <person name="Dumas B."/>
            <person name="Fan L."/>
            <person name="Gaulin E."/>
            <person name="Govers F."/>
            <person name="Grenville-Briggs L.J."/>
            <person name="Horner N.R."/>
            <person name="Levin J.Z."/>
            <person name="Mammella M."/>
            <person name="Meijer H.J."/>
            <person name="Morris P."/>
            <person name="Nusbaum C."/>
            <person name="Oome S."/>
            <person name="Phillips A.J."/>
            <person name="van Rooyen D."/>
            <person name="Rzeszutek E."/>
            <person name="Saraiva M."/>
            <person name="Secombes C.J."/>
            <person name="Seidl M.F."/>
            <person name="Snel B."/>
            <person name="Stassen J.H."/>
            <person name="Sykes S."/>
            <person name="Tripathy S."/>
            <person name="van den Berg H."/>
            <person name="Vega-Arreguin J.C."/>
            <person name="Wawra S."/>
            <person name="Young S.K."/>
            <person name="Zeng Q."/>
            <person name="Dieguez-Uribeondo J."/>
            <person name="Russ C."/>
            <person name="Tyler B.M."/>
            <person name="van West P."/>
        </authorList>
    </citation>
    <scope>NUCLEOTIDE SEQUENCE [LARGE SCALE GENOMIC DNA]</scope>
    <source>
        <strain evidence="2 3">CBS 223.65</strain>
    </source>
</reference>
<feature type="compositionally biased region" description="Pro residues" evidence="1">
    <location>
        <begin position="128"/>
        <end position="137"/>
    </location>
</feature>